<dbReference type="GO" id="GO:0004674">
    <property type="term" value="F:protein serine/threonine kinase activity"/>
    <property type="evidence" value="ECO:0007669"/>
    <property type="project" value="TreeGrafter"/>
</dbReference>
<proteinExistence type="predicted"/>
<feature type="compositionally biased region" description="Low complexity" evidence="4">
    <location>
        <begin position="212"/>
        <end position="228"/>
    </location>
</feature>
<keyword evidence="2" id="KW-0964">Secreted</keyword>
<dbReference type="AlphaFoldDB" id="A0A972GL72"/>
<feature type="region of interest" description="Disordered" evidence="4">
    <location>
        <begin position="207"/>
        <end position="233"/>
    </location>
</feature>
<reference evidence="7" key="1">
    <citation type="submission" date="2019-10" db="EMBL/GenBank/DDBJ databases">
        <title>Description of Paenibacillus glebae sp. nov.</title>
        <authorList>
            <person name="Carlier A."/>
            <person name="Qi S."/>
        </authorList>
    </citation>
    <scope>NUCLEOTIDE SEQUENCE</scope>
    <source>
        <strain evidence="7">LMG 31456</strain>
    </source>
</reference>
<protein>
    <submittedName>
        <fullName evidence="7">VWA domain-containing protein</fullName>
    </submittedName>
</protein>
<evidence type="ECO:0000259" key="6">
    <source>
        <dbReference type="PROSITE" id="PS50234"/>
    </source>
</evidence>
<evidence type="ECO:0000256" key="1">
    <source>
        <dbReference type="ARBA" id="ARBA00004613"/>
    </source>
</evidence>
<dbReference type="SUPFAM" id="SSF55383">
    <property type="entry name" value="Copper amine oxidase, domain N"/>
    <property type="match status" value="1"/>
</dbReference>
<feature type="chain" id="PRO_5037501517" evidence="5">
    <location>
        <begin position="30"/>
        <end position="680"/>
    </location>
</feature>
<dbReference type="InterPro" id="IPR056861">
    <property type="entry name" value="HMCN1-like_VWA"/>
</dbReference>
<dbReference type="Gene3D" id="3.30.457.10">
    <property type="entry name" value="Copper amine oxidase-like, N-terminal domain"/>
    <property type="match status" value="1"/>
</dbReference>
<gene>
    <name evidence="7" type="ORF">GC093_05980</name>
</gene>
<dbReference type="InterPro" id="IPR012854">
    <property type="entry name" value="Cu_amine_oxidase-like_N"/>
</dbReference>
<comment type="caution">
    <text evidence="7">The sequence shown here is derived from an EMBL/GenBank/DDBJ whole genome shotgun (WGS) entry which is preliminary data.</text>
</comment>
<evidence type="ECO:0000256" key="5">
    <source>
        <dbReference type="SAM" id="SignalP"/>
    </source>
</evidence>
<comment type="subcellular location">
    <subcellularLocation>
        <location evidence="1">Secreted</location>
    </subcellularLocation>
</comment>
<dbReference type="InterPro" id="IPR002035">
    <property type="entry name" value="VWF_A"/>
</dbReference>
<evidence type="ECO:0000256" key="3">
    <source>
        <dbReference type="ARBA" id="ARBA00022729"/>
    </source>
</evidence>
<dbReference type="Gene3D" id="3.40.50.410">
    <property type="entry name" value="von Willebrand factor, type A domain"/>
    <property type="match status" value="1"/>
</dbReference>
<dbReference type="CDD" id="cd00198">
    <property type="entry name" value="vWFA"/>
    <property type="match status" value="1"/>
</dbReference>
<dbReference type="InterPro" id="IPR036465">
    <property type="entry name" value="vWFA_dom_sf"/>
</dbReference>
<dbReference type="Pfam" id="PF25106">
    <property type="entry name" value="VWA_4"/>
    <property type="match status" value="1"/>
</dbReference>
<name>A0A972GL72_9BACL</name>
<organism evidence="7 8">
    <name type="scientific">Paenibacillus foliorum</name>
    <dbReference type="NCBI Taxonomy" id="2654974"/>
    <lineage>
        <taxon>Bacteria</taxon>
        <taxon>Bacillati</taxon>
        <taxon>Bacillota</taxon>
        <taxon>Bacilli</taxon>
        <taxon>Bacillales</taxon>
        <taxon>Paenibacillaceae</taxon>
        <taxon>Paenibacillus</taxon>
    </lineage>
</organism>
<dbReference type="SUPFAM" id="SSF53300">
    <property type="entry name" value="vWA-like"/>
    <property type="match status" value="1"/>
</dbReference>
<keyword evidence="8" id="KW-1185">Reference proteome</keyword>
<dbReference type="PANTHER" id="PTHR47763:SF1">
    <property type="entry name" value="DUF659 DOMAIN-CONTAINING PROTEIN"/>
    <property type="match status" value="1"/>
</dbReference>
<evidence type="ECO:0000313" key="8">
    <source>
        <dbReference type="Proteomes" id="UP000641588"/>
    </source>
</evidence>
<evidence type="ECO:0000256" key="4">
    <source>
        <dbReference type="SAM" id="MobiDB-lite"/>
    </source>
</evidence>
<dbReference type="InterPro" id="IPR036582">
    <property type="entry name" value="Mao_N_sf"/>
</dbReference>
<dbReference type="Pfam" id="PF07833">
    <property type="entry name" value="Cu_amine_oxidN1"/>
    <property type="match status" value="1"/>
</dbReference>
<dbReference type="EMBL" id="WHOD01000022">
    <property type="protein sequence ID" value="NOU92779.1"/>
    <property type="molecule type" value="Genomic_DNA"/>
</dbReference>
<feature type="signal peptide" evidence="5">
    <location>
        <begin position="1"/>
        <end position="29"/>
    </location>
</feature>
<dbReference type="GO" id="GO:0005737">
    <property type="term" value="C:cytoplasm"/>
    <property type="evidence" value="ECO:0007669"/>
    <property type="project" value="TreeGrafter"/>
</dbReference>
<evidence type="ECO:0000256" key="2">
    <source>
        <dbReference type="ARBA" id="ARBA00022525"/>
    </source>
</evidence>
<dbReference type="PROSITE" id="PS50234">
    <property type="entry name" value="VWFA"/>
    <property type="match status" value="1"/>
</dbReference>
<dbReference type="InterPro" id="IPR052969">
    <property type="entry name" value="Thr-specific_kinase-like"/>
</dbReference>
<keyword evidence="3 5" id="KW-0732">Signal</keyword>
<dbReference type="Proteomes" id="UP000641588">
    <property type="component" value="Unassembled WGS sequence"/>
</dbReference>
<feature type="domain" description="VWFA" evidence="6">
    <location>
        <begin position="503"/>
        <end position="680"/>
    </location>
</feature>
<dbReference type="PANTHER" id="PTHR47763">
    <property type="entry name" value="ALPHA-PROTEIN KINASE VWKA"/>
    <property type="match status" value="1"/>
</dbReference>
<accession>A0A972GL72</accession>
<sequence length="680" mass="73501">MKCRKMICLFIISILFFGGLDLCAGVVNANDSHEFKEGDSLVNLLKDGDGKERIYKFTPGNKITATNTKLRLFINASEIDSSEYTVDYESYAITMRKAPDRGAEVSIKYLISPTFEWEEGKSGVAQIGNALSNGDGSTRVFKLTTNYSINSSKNVSLYIDGIKISASEFTFNYENNTVTILEKRRAPSAKSKIYFYFPKSAIIGTQSSSGETTANHPSTNNPPANSSSGGVVDSSPIKAVEPQFQVPSGASFPGNITIKSDGTFTANMNVTTMQPTYTSYLMVRNANGKVVRRIEINANNPSPFSLSKLGLPSGGYYFYLKTVNQSGSLAASIPQFVPINNEHPNIQVFIGGQKQAYEQPPVNLSGSVLVPLRAIFESLGAKVEWESSSQTVTATREGRTILLTIGSNIAYVNGAPITLNVAPQLINGNTMVPVRFVSEALGGIVKWDETSKSVVVFQNQPSIPTSAESEQAPIEEVVQVQSEPSSSSPILGKISKGITDSSDIVFVIDVTASMGGVIDYVKETVKSFADSVPSGSNFAIVAYRDINYVDLDNRDLEFFQFTNDKDLLKANLDTLVASGGGDLDESGLEAIHMAVNKLSESTNSKRIIFITDAPVHDKGTSQGMAGFFLEQIITELQTNNVIFDAIAPNSGLGYEQIIQLVEGNKGSLYDINDATTMLLN</sequence>
<evidence type="ECO:0000313" key="7">
    <source>
        <dbReference type="EMBL" id="NOU92779.1"/>
    </source>
</evidence>
<dbReference type="SMART" id="SM00327">
    <property type="entry name" value="VWA"/>
    <property type="match status" value="1"/>
</dbReference>